<dbReference type="GO" id="GO:0004519">
    <property type="term" value="F:endonuclease activity"/>
    <property type="evidence" value="ECO:0007669"/>
    <property type="project" value="InterPro"/>
</dbReference>
<name>A0A3N4VLA4_9PAST</name>
<keyword evidence="3" id="KW-1185">Reference proteome</keyword>
<organism evidence="2 3">
    <name type="scientific">Vespertiliibacter pulmonis</name>
    <dbReference type="NCBI Taxonomy" id="1443036"/>
    <lineage>
        <taxon>Bacteria</taxon>
        <taxon>Pseudomonadati</taxon>
        <taxon>Pseudomonadota</taxon>
        <taxon>Gammaproteobacteria</taxon>
        <taxon>Pasteurellales</taxon>
        <taxon>Pasteurellaceae</taxon>
        <taxon>Vespertiliibacter</taxon>
    </lineage>
</organism>
<reference evidence="2 3" key="1">
    <citation type="submission" date="2018-11" db="EMBL/GenBank/DDBJ databases">
        <title>Genomic Encyclopedia of Type Strains, Phase IV (KMG-IV): sequencing the most valuable type-strain genomes for metagenomic binning, comparative biology and taxonomic classification.</title>
        <authorList>
            <person name="Goeker M."/>
        </authorList>
    </citation>
    <scope>NUCLEOTIDE SEQUENCE [LARGE SCALE GENOMIC DNA]</scope>
    <source>
        <strain evidence="2 3">DSM 27238</strain>
    </source>
</reference>
<proteinExistence type="predicted"/>
<dbReference type="Proteomes" id="UP000281691">
    <property type="component" value="Unassembled WGS sequence"/>
</dbReference>
<comment type="caution">
    <text evidence="2">The sequence shown here is derived from an EMBL/GenBank/DDBJ whole genome shotgun (WGS) entry which is preliminary data.</text>
</comment>
<sequence length="188" mass="22035">MNDGYRLPSNKDATLRDYFSNVHKYLMEVIDECYLKVQMNEYSSEEKNELNTIIQGKEEDNVKSTELSQKSISFVKRNLSVAKEALCKADYKCEVDDSHKLFLRKGDKGINYTEAHHLIPLYKYKDVKSSLDIVANIISLCSHCHNLLHYGRYEDKLEILEKLYKERKNALEESNITITFDKLITFYD</sequence>
<evidence type="ECO:0000259" key="1">
    <source>
        <dbReference type="Pfam" id="PF01844"/>
    </source>
</evidence>
<dbReference type="GO" id="GO:0008270">
    <property type="term" value="F:zinc ion binding"/>
    <property type="evidence" value="ECO:0007669"/>
    <property type="project" value="InterPro"/>
</dbReference>
<dbReference type="OrthoDB" id="9802640at2"/>
<dbReference type="InterPro" id="IPR002711">
    <property type="entry name" value="HNH"/>
</dbReference>
<accession>A0A3N4VLA4</accession>
<dbReference type="Pfam" id="PF01844">
    <property type="entry name" value="HNH"/>
    <property type="match status" value="1"/>
</dbReference>
<dbReference type="GO" id="GO:0003676">
    <property type="term" value="F:nucleic acid binding"/>
    <property type="evidence" value="ECO:0007669"/>
    <property type="project" value="InterPro"/>
</dbReference>
<evidence type="ECO:0000313" key="2">
    <source>
        <dbReference type="EMBL" id="RPE83872.1"/>
    </source>
</evidence>
<gene>
    <name evidence="2" type="ORF">EDC46_1077</name>
</gene>
<dbReference type="AlphaFoldDB" id="A0A3N4VLA4"/>
<protein>
    <submittedName>
        <fullName evidence="2">5-methylcytosine-specific restriction protein A</fullName>
    </submittedName>
</protein>
<dbReference type="RefSeq" id="WP_124211241.1">
    <property type="nucleotide sequence ID" value="NZ_CP016615.1"/>
</dbReference>
<feature type="domain" description="HNH" evidence="1">
    <location>
        <begin position="109"/>
        <end position="149"/>
    </location>
</feature>
<evidence type="ECO:0000313" key="3">
    <source>
        <dbReference type="Proteomes" id="UP000281691"/>
    </source>
</evidence>
<dbReference type="EMBL" id="RKQP01000002">
    <property type="protein sequence ID" value="RPE83872.1"/>
    <property type="molecule type" value="Genomic_DNA"/>
</dbReference>